<dbReference type="AlphaFoldDB" id="A0A7C9RI77"/>
<evidence type="ECO:0000313" key="2">
    <source>
        <dbReference type="Proteomes" id="UP000480266"/>
    </source>
</evidence>
<dbReference type="EMBL" id="JAAMRR010001148">
    <property type="protein sequence ID" value="NGX97899.1"/>
    <property type="molecule type" value="Genomic_DNA"/>
</dbReference>
<sequence length="174" mass="18312">MPSLIVLNAKGATLQNGKLVLLGVSPNAIVFADRPVRSAGHDLTNRIVEDWGNGSDNFQKDPPNATVSAFQKDGNGVRDAVVVLKNPKLEGENLAFEVDVLEGDIKGADGAASVFIDIIGRPFTPMSFTGVARRTAWRGAYYAGAAGAVGAAAAYGAYGPYAPRCGYYPYPPCY</sequence>
<protein>
    <submittedName>
        <fullName evidence="1">Uncharacterized protein</fullName>
    </submittedName>
</protein>
<accession>A0A7C9RI77</accession>
<gene>
    <name evidence="1" type="ORF">G4V63_22620</name>
</gene>
<evidence type="ECO:0000313" key="1">
    <source>
        <dbReference type="EMBL" id="NGX97899.1"/>
    </source>
</evidence>
<organism evidence="1 2">
    <name type="scientific">Candidatus Afipia apatlaquensis</name>
    <dbReference type="NCBI Taxonomy" id="2712852"/>
    <lineage>
        <taxon>Bacteria</taxon>
        <taxon>Pseudomonadati</taxon>
        <taxon>Pseudomonadota</taxon>
        <taxon>Alphaproteobacteria</taxon>
        <taxon>Hyphomicrobiales</taxon>
        <taxon>Nitrobacteraceae</taxon>
        <taxon>Afipia</taxon>
    </lineage>
</organism>
<keyword evidence="2" id="KW-1185">Reference proteome</keyword>
<comment type="caution">
    <text evidence="1">The sequence shown here is derived from an EMBL/GenBank/DDBJ whole genome shotgun (WGS) entry which is preliminary data.</text>
</comment>
<reference evidence="1" key="1">
    <citation type="submission" date="2020-02" db="EMBL/GenBank/DDBJ databases">
        <title>Draft genome sequence of Candidatus Afipia apatlaquensis IBT-C3, a potential strain for decolorization of textile dyes.</title>
        <authorList>
            <person name="Sanchez-Reyes A."/>
            <person name="Breton-Deval L."/>
            <person name="Mangelson H."/>
            <person name="Sanchez-Flores A."/>
        </authorList>
    </citation>
    <scope>NUCLEOTIDE SEQUENCE [LARGE SCALE GENOMIC DNA]</scope>
    <source>
        <strain evidence="1">IBT-C3</strain>
    </source>
</reference>
<proteinExistence type="predicted"/>
<name>A0A7C9RI77_9BRAD</name>
<dbReference type="Proteomes" id="UP000480266">
    <property type="component" value="Unassembled WGS sequence"/>
</dbReference>